<protein>
    <submittedName>
        <fullName evidence="1">Uncharacterized protein</fullName>
    </submittedName>
</protein>
<gene>
    <name evidence="1" type="ORF">UFOVP820_3</name>
</gene>
<dbReference type="EMBL" id="LR796771">
    <property type="protein sequence ID" value="CAB4165005.1"/>
    <property type="molecule type" value="Genomic_DNA"/>
</dbReference>
<sequence>MTFSEYIQQISTYPAEFIDAQAKDVLKNLLIADVDGSVRLKDLGYIMATRCDPARTSPRVHTVVATDSVRCADIGG</sequence>
<organism evidence="1">
    <name type="scientific">uncultured Caudovirales phage</name>
    <dbReference type="NCBI Taxonomy" id="2100421"/>
    <lineage>
        <taxon>Viruses</taxon>
        <taxon>Duplodnaviria</taxon>
        <taxon>Heunggongvirae</taxon>
        <taxon>Uroviricota</taxon>
        <taxon>Caudoviricetes</taxon>
        <taxon>Peduoviridae</taxon>
        <taxon>Maltschvirus</taxon>
        <taxon>Maltschvirus maltsch</taxon>
    </lineage>
</organism>
<reference evidence="1" key="1">
    <citation type="submission" date="2020-04" db="EMBL/GenBank/DDBJ databases">
        <authorList>
            <person name="Chiriac C."/>
            <person name="Salcher M."/>
            <person name="Ghai R."/>
            <person name="Kavagutti S V."/>
        </authorList>
    </citation>
    <scope>NUCLEOTIDE SEQUENCE</scope>
</reference>
<accession>A0A6J5P7I1</accession>
<name>A0A6J5P7I1_9CAUD</name>
<evidence type="ECO:0000313" key="1">
    <source>
        <dbReference type="EMBL" id="CAB4165005.1"/>
    </source>
</evidence>
<proteinExistence type="predicted"/>